<dbReference type="KEGG" id="mico:GDR74_14775"/>
<keyword evidence="7" id="KW-0448">Lipopolysaccharide biosynthesis</keyword>
<feature type="transmembrane region" description="Helical" evidence="11">
    <location>
        <begin position="57"/>
        <end position="76"/>
    </location>
</feature>
<keyword evidence="2" id="KW-1003">Cell membrane</keyword>
<keyword evidence="8 11" id="KW-1133">Transmembrane helix</keyword>
<dbReference type="Proteomes" id="UP000325614">
    <property type="component" value="Chromosome"/>
</dbReference>
<evidence type="ECO:0000256" key="8">
    <source>
        <dbReference type="ARBA" id="ARBA00022989"/>
    </source>
</evidence>
<feature type="transmembrane region" description="Helical" evidence="11">
    <location>
        <begin position="173"/>
        <end position="193"/>
    </location>
</feature>
<evidence type="ECO:0000256" key="7">
    <source>
        <dbReference type="ARBA" id="ARBA00022985"/>
    </source>
</evidence>
<keyword evidence="10 11" id="KW-0472">Membrane</keyword>
<sequence length="279" mass="28779">MEPMVFAAVLLAAAMHAGWNVVVKVGLDRFSSVVLLALFSALICLALLPFVPVPAIASWPWILASAAIHTVYKLTLIRAYEHGDLSQVYPLARGTAPLVVAIVSAIFLGEAATVTKLLSILLIGCGVCLMSLRGGAVGRMPPKAFAFALATAACTAGYTLVDGIGARISGTPSGFIVALSIVDGLLTCLYAVSRRGVGIVAQLVPAWRAGLAAGAMSLASYWIAVWAFTRAPIALVAALRETSVLFAVAFAVLFLKESAGAGRIAAAVAIACGVVLMRL</sequence>
<feature type="transmembrane region" description="Helical" evidence="11">
    <location>
        <begin position="30"/>
        <end position="51"/>
    </location>
</feature>
<evidence type="ECO:0000256" key="10">
    <source>
        <dbReference type="ARBA" id="ARBA00023136"/>
    </source>
</evidence>
<feature type="transmembrane region" description="Helical" evidence="11">
    <location>
        <begin position="261"/>
        <end position="277"/>
    </location>
</feature>
<proteinExistence type="predicted"/>
<dbReference type="GO" id="GO:0022857">
    <property type="term" value="F:transmembrane transporter activity"/>
    <property type="evidence" value="ECO:0007669"/>
    <property type="project" value="InterPro"/>
</dbReference>
<evidence type="ECO:0000256" key="1">
    <source>
        <dbReference type="ARBA" id="ARBA00004651"/>
    </source>
</evidence>
<dbReference type="GO" id="GO:0009245">
    <property type="term" value="P:lipid A biosynthetic process"/>
    <property type="evidence" value="ECO:0007669"/>
    <property type="project" value="UniProtKB-KW"/>
</dbReference>
<keyword evidence="14" id="KW-1185">Reference proteome</keyword>
<keyword evidence="3" id="KW-0444">Lipid biosynthesis</keyword>
<protein>
    <submittedName>
        <fullName evidence="13">EamA family transporter</fullName>
    </submittedName>
</protein>
<evidence type="ECO:0000259" key="12">
    <source>
        <dbReference type="Pfam" id="PF00892"/>
    </source>
</evidence>
<evidence type="ECO:0000313" key="13">
    <source>
        <dbReference type="EMBL" id="QFU17381.1"/>
    </source>
</evidence>
<dbReference type="SUPFAM" id="SSF103481">
    <property type="entry name" value="Multidrug resistance efflux transporter EmrE"/>
    <property type="match status" value="2"/>
</dbReference>
<evidence type="ECO:0000256" key="5">
    <source>
        <dbReference type="ARBA" id="ARBA00022556"/>
    </source>
</evidence>
<keyword evidence="4" id="KW-0997">Cell inner membrane</keyword>
<dbReference type="InterPro" id="IPR037185">
    <property type="entry name" value="EmrE-like"/>
</dbReference>
<dbReference type="PANTHER" id="PTHR30561">
    <property type="entry name" value="SMR FAMILY PROTON-DEPENDENT DRUG EFFLUX TRANSPORTER SUGE"/>
    <property type="match status" value="1"/>
</dbReference>
<feature type="transmembrane region" description="Helical" evidence="11">
    <location>
        <begin position="114"/>
        <end position="132"/>
    </location>
</feature>
<feature type="transmembrane region" description="Helical" evidence="11">
    <location>
        <begin position="6"/>
        <end position="23"/>
    </location>
</feature>
<dbReference type="GO" id="GO:0005886">
    <property type="term" value="C:plasma membrane"/>
    <property type="evidence" value="ECO:0007669"/>
    <property type="project" value="UniProtKB-SubCell"/>
</dbReference>
<keyword evidence="5" id="KW-0441">Lipid A biosynthesis</keyword>
<dbReference type="Gene3D" id="1.10.3730.20">
    <property type="match status" value="2"/>
</dbReference>
<gene>
    <name evidence="13" type="ORF">GDR74_14775</name>
</gene>
<feature type="domain" description="EamA" evidence="12">
    <location>
        <begin position="145"/>
        <end position="277"/>
    </location>
</feature>
<evidence type="ECO:0000256" key="6">
    <source>
        <dbReference type="ARBA" id="ARBA00022692"/>
    </source>
</evidence>
<feature type="transmembrane region" description="Helical" evidence="11">
    <location>
        <begin position="233"/>
        <end position="254"/>
    </location>
</feature>
<evidence type="ECO:0000256" key="9">
    <source>
        <dbReference type="ARBA" id="ARBA00023098"/>
    </source>
</evidence>
<name>A0A5P9JZ03_9HYPH</name>
<comment type="subcellular location">
    <subcellularLocation>
        <location evidence="1">Cell membrane</location>
        <topology evidence="1">Multi-pass membrane protein</topology>
    </subcellularLocation>
</comment>
<feature type="transmembrane region" description="Helical" evidence="11">
    <location>
        <begin position="88"/>
        <end position="108"/>
    </location>
</feature>
<dbReference type="EMBL" id="CP045423">
    <property type="protein sequence ID" value="QFU17381.1"/>
    <property type="molecule type" value="Genomic_DNA"/>
</dbReference>
<keyword evidence="6 11" id="KW-0812">Transmembrane</keyword>
<evidence type="ECO:0000256" key="4">
    <source>
        <dbReference type="ARBA" id="ARBA00022519"/>
    </source>
</evidence>
<evidence type="ECO:0000256" key="2">
    <source>
        <dbReference type="ARBA" id="ARBA00022475"/>
    </source>
</evidence>
<accession>A0A5P9JZ03</accession>
<dbReference type="InterPro" id="IPR000620">
    <property type="entry name" value="EamA_dom"/>
</dbReference>
<evidence type="ECO:0000256" key="11">
    <source>
        <dbReference type="SAM" id="Phobius"/>
    </source>
</evidence>
<dbReference type="InterPro" id="IPR000390">
    <property type="entry name" value="Small_drug/metabolite_transptr"/>
</dbReference>
<evidence type="ECO:0000256" key="3">
    <source>
        <dbReference type="ARBA" id="ARBA00022516"/>
    </source>
</evidence>
<evidence type="ECO:0000313" key="14">
    <source>
        <dbReference type="Proteomes" id="UP000325614"/>
    </source>
</evidence>
<dbReference type="AlphaFoldDB" id="A0A5P9JZ03"/>
<dbReference type="PANTHER" id="PTHR30561:SF9">
    <property type="entry name" value="4-AMINO-4-DEOXY-L-ARABINOSE-PHOSPHOUNDECAPRENOL FLIPPASE SUBUNIT ARNF-RELATED"/>
    <property type="match status" value="1"/>
</dbReference>
<reference evidence="13 14" key="1">
    <citation type="submission" date="2019-10" db="EMBL/GenBank/DDBJ databases">
        <title>Isolation, Identification of Microvirga thermotolerans HR1, a novel thermophilic bacterium and Comparative Genomics of the genus Microvirga.</title>
        <authorList>
            <person name="Li J."/>
            <person name="Zhang W."/>
            <person name="Lin M."/>
            <person name="Wang J."/>
        </authorList>
    </citation>
    <scope>NUCLEOTIDE SEQUENCE [LARGE SCALE GENOMIC DNA]</scope>
    <source>
        <strain evidence="13 14">HR1</strain>
    </source>
</reference>
<dbReference type="Pfam" id="PF00892">
    <property type="entry name" value="EamA"/>
    <property type="match status" value="2"/>
</dbReference>
<keyword evidence="9" id="KW-0443">Lipid metabolism</keyword>
<feature type="domain" description="EamA" evidence="12">
    <location>
        <begin position="8"/>
        <end position="131"/>
    </location>
</feature>
<feature type="transmembrane region" description="Helical" evidence="11">
    <location>
        <begin position="205"/>
        <end position="227"/>
    </location>
</feature>
<dbReference type="GO" id="GO:0009103">
    <property type="term" value="P:lipopolysaccharide biosynthetic process"/>
    <property type="evidence" value="ECO:0007669"/>
    <property type="project" value="UniProtKB-KW"/>
</dbReference>
<organism evidence="13 14">
    <name type="scientific">Microvirga thermotolerans</name>
    <dbReference type="NCBI Taxonomy" id="2651334"/>
    <lineage>
        <taxon>Bacteria</taxon>
        <taxon>Pseudomonadati</taxon>
        <taxon>Pseudomonadota</taxon>
        <taxon>Alphaproteobacteria</taxon>
        <taxon>Hyphomicrobiales</taxon>
        <taxon>Methylobacteriaceae</taxon>
        <taxon>Microvirga</taxon>
    </lineage>
</organism>
<feature type="transmembrane region" description="Helical" evidence="11">
    <location>
        <begin position="144"/>
        <end position="161"/>
    </location>
</feature>